<organism evidence="3 4">
    <name type="scientific">Pseudomonas fluorescens</name>
    <dbReference type="NCBI Taxonomy" id="294"/>
    <lineage>
        <taxon>Bacteria</taxon>
        <taxon>Pseudomonadati</taxon>
        <taxon>Pseudomonadota</taxon>
        <taxon>Gammaproteobacteria</taxon>
        <taxon>Pseudomonadales</taxon>
        <taxon>Pseudomonadaceae</taxon>
        <taxon>Pseudomonas</taxon>
    </lineage>
</organism>
<evidence type="ECO:0000313" key="4">
    <source>
        <dbReference type="Proteomes" id="UP000254535"/>
    </source>
</evidence>
<feature type="transmembrane region" description="Helical" evidence="2">
    <location>
        <begin position="65"/>
        <end position="89"/>
    </location>
</feature>
<evidence type="ECO:0000256" key="2">
    <source>
        <dbReference type="SAM" id="Phobius"/>
    </source>
</evidence>
<keyword evidence="2" id="KW-0812">Transmembrane</keyword>
<accession>A0A345UY67</accession>
<dbReference type="EMBL" id="CP022313">
    <property type="protein sequence ID" value="AXJ05419.1"/>
    <property type="molecule type" value="Genomic_DNA"/>
</dbReference>
<gene>
    <name evidence="3" type="ORF">CFN16_15205</name>
</gene>
<evidence type="ECO:0000313" key="3">
    <source>
        <dbReference type="EMBL" id="AXJ05419.1"/>
    </source>
</evidence>
<dbReference type="AlphaFoldDB" id="A0A345UY67"/>
<feature type="transmembrane region" description="Helical" evidence="2">
    <location>
        <begin position="23"/>
        <end position="44"/>
    </location>
</feature>
<sequence length="448" mass="50274">MKFLDDILQSISGNTKTKVEDPFIGAFLGSWIICNWSRLAILIWGDGTAAERIKALVDYFKNTDFLGWNTVFVIPLCMALLFLFAFPWASLVLKSLQRFAGERLHQQAVSIEVAKVKQREVLNKQKLLADPEKRFLEQSVQLDIDRRKEIIEQLKLRGIKRKEQAEAAVAASETALASAREAKSRANQEELEEEKKQKGAMLERQRFNVASARLKSAQASNRFPSSYSFMLAIEESLKEDGVQLSLAGLGETVAMVFGYENFHSLINDENFNNERLSKVSYIYYDPKEFAVALEAIVQDEKSDNENLESDLLFDHVISVFESLDYKMLAEDQVEEVCRDFCDNVKYDLLNGDEFSGPIAESDSIFDEIEIGDLEGVVFDNGLSVSFSGSASGSHRKDDELPGRDIGFSIEVTSAVLLGARALGEFEVGEVSARLIDYYYDAEEDSGSI</sequence>
<keyword evidence="2" id="KW-0472">Membrane</keyword>
<dbReference type="Proteomes" id="UP000254535">
    <property type="component" value="Chromosome"/>
</dbReference>
<keyword evidence="2" id="KW-1133">Transmembrane helix</keyword>
<evidence type="ECO:0000256" key="1">
    <source>
        <dbReference type="SAM" id="Coils"/>
    </source>
</evidence>
<proteinExistence type="predicted"/>
<name>A0A345UY67_PSEFL</name>
<feature type="coiled-coil region" evidence="1">
    <location>
        <begin position="162"/>
        <end position="196"/>
    </location>
</feature>
<protein>
    <submittedName>
        <fullName evidence="3">Uncharacterized protein</fullName>
    </submittedName>
</protein>
<keyword evidence="1" id="KW-0175">Coiled coil</keyword>
<reference evidence="3 4" key="1">
    <citation type="submission" date="2017-07" db="EMBL/GenBank/DDBJ databases">
        <title>Genome sequence of Pseudomonas NEP1.</title>
        <authorList>
            <person name="Nascimento F.X."/>
        </authorList>
    </citation>
    <scope>NUCLEOTIDE SEQUENCE [LARGE SCALE GENOMIC DNA]</scope>
    <source>
        <strain evidence="3 4">NEP1</strain>
    </source>
</reference>
<dbReference type="RefSeq" id="WP_115078181.1">
    <property type="nucleotide sequence ID" value="NZ_CP022313.1"/>
</dbReference>